<gene>
    <name evidence="2" type="ORF">PR048_019362</name>
</gene>
<keyword evidence="3" id="KW-1185">Reference proteome</keyword>
<feature type="coiled-coil region" evidence="1">
    <location>
        <begin position="68"/>
        <end position="95"/>
    </location>
</feature>
<dbReference type="EMBL" id="JARBHB010000007">
    <property type="protein sequence ID" value="KAJ8878776.1"/>
    <property type="molecule type" value="Genomic_DNA"/>
</dbReference>
<dbReference type="PANTHER" id="PTHR33776">
    <property type="entry name" value="ENDO/EXONUCLEASE/PHOSPHATASE DOMAIN-CONTAINING PROTEIN"/>
    <property type="match status" value="1"/>
</dbReference>
<protein>
    <recommendedName>
        <fullName evidence="4">Reverse transcriptase domain-containing protein</fullName>
    </recommendedName>
</protein>
<keyword evidence="1" id="KW-0175">Coiled coil</keyword>
<dbReference type="SUPFAM" id="SSF56219">
    <property type="entry name" value="DNase I-like"/>
    <property type="match status" value="1"/>
</dbReference>
<sequence>MAECEATKQVKEAVARVFEYLTRGGQDVPIAAAFRTIITEVLLSNDVVKTVAESVADIVSQKFNTEAQNDVTQKLESARKQVDTLEINLRRTREEPTCVFSASKKLLQKTQMRYFYSSLKKLECLLNWRTLAGAIGSDENAMVHRGQLWSNSSATGSGVRCSGKKKEKNLKNTGVTIREDLTAAQLQVLQESIRRFGMKKIGLLSTRDYKICHLNISSLIRNRDNTRDIITENDVYMFLLSLKCVYALLYHLHSSFEQIGQEIVQVEEFVYVSNMVSVKRLDICNIVGTTNNTGLEQLWIEIAHKHQKFAISVLYKPPDVSYKELDYIENVLESLIPFYDNIINLGDFNIKMLKPTSDVKYVTEIISTSGFKQLVSSPTRITLTSETPIDLIFIKDDSSVSHCAQNSLLGFTDHNMIYLSLSLGSPIAKKQRDAAKKNYRASKLPHYCTLYKELRSPVTKTVDKDIPDSLKLPNEIDNYFISSSKVAELTPNASNEIDSEVIAPTGEFSFVKTLSSEFSHPTEFKHLYPISILPVMPKIIERIVHTQLLNYLNANKLLYDRQSGFRSCPSTYTAFIYKSMDEGKITFAIFIDVTKAFDTINH</sequence>
<dbReference type="InterPro" id="IPR036691">
    <property type="entry name" value="Endo/exonu/phosph_ase_sf"/>
</dbReference>
<accession>A0ABQ9H395</accession>
<dbReference type="Proteomes" id="UP001159363">
    <property type="component" value="Chromosome 6"/>
</dbReference>
<name>A0ABQ9H395_9NEOP</name>
<organism evidence="2 3">
    <name type="scientific">Dryococelus australis</name>
    <dbReference type="NCBI Taxonomy" id="614101"/>
    <lineage>
        <taxon>Eukaryota</taxon>
        <taxon>Metazoa</taxon>
        <taxon>Ecdysozoa</taxon>
        <taxon>Arthropoda</taxon>
        <taxon>Hexapoda</taxon>
        <taxon>Insecta</taxon>
        <taxon>Pterygota</taxon>
        <taxon>Neoptera</taxon>
        <taxon>Polyneoptera</taxon>
        <taxon>Phasmatodea</taxon>
        <taxon>Verophasmatodea</taxon>
        <taxon>Anareolatae</taxon>
        <taxon>Phasmatidae</taxon>
        <taxon>Eurycanthinae</taxon>
        <taxon>Dryococelus</taxon>
    </lineage>
</organism>
<evidence type="ECO:0008006" key="4">
    <source>
        <dbReference type="Google" id="ProtNLM"/>
    </source>
</evidence>
<evidence type="ECO:0000313" key="3">
    <source>
        <dbReference type="Proteomes" id="UP001159363"/>
    </source>
</evidence>
<dbReference type="Gene3D" id="3.60.10.10">
    <property type="entry name" value="Endonuclease/exonuclease/phosphatase"/>
    <property type="match status" value="1"/>
</dbReference>
<proteinExistence type="predicted"/>
<comment type="caution">
    <text evidence="2">The sequence shown here is derived from an EMBL/GenBank/DDBJ whole genome shotgun (WGS) entry which is preliminary data.</text>
</comment>
<evidence type="ECO:0000313" key="2">
    <source>
        <dbReference type="EMBL" id="KAJ8878776.1"/>
    </source>
</evidence>
<dbReference type="PANTHER" id="PTHR33776:SF3">
    <property type="entry name" value="PHD-TYPE DOMAIN-CONTAINING PROTEIN"/>
    <property type="match status" value="1"/>
</dbReference>
<reference evidence="2 3" key="1">
    <citation type="submission" date="2023-02" db="EMBL/GenBank/DDBJ databases">
        <title>LHISI_Scaffold_Assembly.</title>
        <authorList>
            <person name="Stuart O.P."/>
            <person name="Cleave R."/>
            <person name="Magrath M.J.L."/>
            <person name="Mikheyev A.S."/>
        </authorList>
    </citation>
    <scope>NUCLEOTIDE SEQUENCE [LARGE SCALE GENOMIC DNA]</scope>
    <source>
        <strain evidence="2">Daus_M_001</strain>
        <tissue evidence="2">Leg muscle</tissue>
    </source>
</reference>
<evidence type="ECO:0000256" key="1">
    <source>
        <dbReference type="SAM" id="Coils"/>
    </source>
</evidence>